<dbReference type="Pfam" id="PF04116">
    <property type="entry name" value="FA_hydroxylase"/>
    <property type="match status" value="1"/>
</dbReference>
<keyword evidence="4 6" id="KW-0472">Membrane</keyword>
<dbReference type="Proteomes" id="UP000541610">
    <property type="component" value="Unassembled WGS sequence"/>
</dbReference>
<reference evidence="8 9" key="1">
    <citation type="submission" date="2020-04" db="EMBL/GenBank/DDBJ databases">
        <title>Perkinsus olseni comparative genomics.</title>
        <authorList>
            <person name="Bogema D.R."/>
        </authorList>
    </citation>
    <scope>NUCLEOTIDE SEQUENCE [LARGE SCALE GENOMIC DNA]</scope>
    <source>
        <strain evidence="8">00978-12</strain>
    </source>
</reference>
<evidence type="ECO:0000313" key="9">
    <source>
        <dbReference type="Proteomes" id="UP000541610"/>
    </source>
</evidence>
<evidence type="ECO:0000256" key="2">
    <source>
        <dbReference type="ARBA" id="ARBA00022692"/>
    </source>
</evidence>
<feature type="region of interest" description="Disordered" evidence="5">
    <location>
        <begin position="1"/>
        <end position="35"/>
    </location>
</feature>
<evidence type="ECO:0000256" key="4">
    <source>
        <dbReference type="ARBA" id="ARBA00023136"/>
    </source>
</evidence>
<sequence length="453" mass="51595">MTSGVDFGYPSSRTGWRRREKEDESENDGQDGISKMRGYVRSTMDYLLGDFRNYKSLTKSYIDVRAFADQDIYYPVPVPSQAGSLLASNLDVLYSRSIESLPGEDIYIPSYHIDTQPAATKDTPITDMSTTASGPSTSLYTLTKCGVGLEPFKLAECQGKLDRHHFFPGTSAVIRSGVIIIFAGYAANIFGLGDALDGYAADLWRACFRARLHEFLMFEALLSVMGFAIWSTVCANLWMFGCPKIDGSSATSVYHKEVWYWYISNAVGYLLSIYIYLLLRNPRINPAAYETPTFGRLAVEVAVGVFLYDALFYPIHYSFHRPDLFPAWWISLHRPHHDNYSQKQLTTLNTFKQHFVDGAVQVMVNIAVQHFTPLPMVTTKHPLSRYIHNLIVTYLLIEAHSGYDAPWHSHRVWPWVFGGSLRHQLHHHKGTVNFHQFFKYMDHTFGYAQDARV</sequence>
<dbReference type="InterPro" id="IPR050307">
    <property type="entry name" value="Sterol_Desaturase_Related"/>
</dbReference>
<feature type="transmembrane region" description="Helical" evidence="6">
    <location>
        <begin position="259"/>
        <end position="279"/>
    </location>
</feature>
<keyword evidence="3 6" id="KW-1133">Transmembrane helix</keyword>
<organism evidence="8 9">
    <name type="scientific">Perkinsus olseni</name>
    <name type="common">Perkinsus atlanticus</name>
    <dbReference type="NCBI Taxonomy" id="32597"/>
    <lineage>
        <taxon>Eukaryota</taxon>
        <taxon>Sar</taxon>
        <taxon>Alveolata</taxon>
        <taxon>Perkinsozoa</taxon>
        <taxon>Perkinsea</taxon>
        <taxon>Perkinsida</taxon>
        <taxon>Perkinsidae</taxon>
        <taxon>Perkinsus</taxon>
    </lineage>
</organism>
<protein>
    <recommendedName>
        <fullName evidence="7">Fatty acid hydroxylase domain-containing protein</fullName>
    </recommendedName>
</protein>
<name>A0A7J6PM12_PEROL</name>
<keyword evidence="2 6" id="KW-0812">Transmembrane</keyword>
<evidence type="ECO:0000256" key="6">
    <source>
        <dbReference type="SAM" id="Phobius"/>
    </source>
</evidence>
<evidence type="ECO:0000259" key="7">
    <source>
        <dbReference type="Pfam" id="PF04116"/>
    </source>
</evidence>
<dbReference type="AlphaFoldDB" id="A0A7J6PM12"/>
<gene>
    <name evidence="8" type="ORF">FOZ60_011828</name>
</gene>
<dbReference type="GO" id="GO:0016020">
    <property type="term" value="C:membrane"/>
    <property type="evidence" value="ECO:0007669"/>
    <property type="project" value="UniProtKB-SubCell"/>
</dbReference>
<evidence type="ECO:0000256" key="3">
    <source>
        <dbReference type="ARBA" id="ARBA00022989"/>
    </source>
</evidence>
<comment type="caution">
    <text evidence="8">The sequence shown here is derived from an EMBL/GenBank/DDBJ whole genome shotgun (WGS) entry which is preliminary data.</text>
</comment>
<dbReference type="PANTHER" id="PTHR11863">
    <property type="entry name" value="STEROL DESATURASE"/>
    <property type="match status" value="1"/>
</dbReference>
<dbReference type="GO" id="GO:0008610">
    <property type="term" value="P:lipid biosynthetic process"/>
    <property type="evidence" value="ECO:0007669"/>
    <property type="project" value="InterPro"/>
</dbReference>
<dbReference type="EMBL" id="JABANP010000005">
    <property type="protein sequence ID" value="KAF4697155.1"/>
    <property type="molecule type" value="Genomic_DNA"/>
</dbReference>
<feature type="transmembrane region" description="Helical" evidence="6">
    <location>
        <begin position="215"/>
        <end position="239"/>
    </location>
</feature>
<proteinExistence type="predicted"/>
<dbReference type="InterPro" id="IPR006694">
    <property type="entry name" value="Fatty_acid_hydroxylase"/>
</dbReference>
<dbReference type="GO" id="GO:0016491">
    <property type="term" value="F:oxidoreductase activity"/>
    <property type="evidence" value="ECO:0007669"/>
    <property type="project" value="InterPro"/>
</dbReference>
<accession>A0A7J6PM12</accession>
<comment type="subcellular location">
    <subcellularLocation>
        <location evidence="1">Membrane</location>
    </subcellularLocation>
</comment>
<evidence type="ECO:0000313" key="8">
    <source>
        <dbReference type="EMBL" id="KAF4697155.1"/>
    </source>
</evidence>
<dbReference type="OrthoDB" id="449069at2759"/>
<dbReference type="GO" id="GO:0005506">
    <property type="term" value="F:iron ion binding"/>
    <property type="evidence" value="ECO:0007669"/>
    <property type="project" value="InterPro"/>
</dbReference>
<evidence type="ECO:0000256" key="1">
    <source>
        <dbReference type="ARBA" id="ARBA00004370"/>
    </source>
</evidence>
<feature type="domain" description="Fatty acid hydroxylase" evidence="7">
    <location>
        <begin position="302"/>
        <end position="446"/>
    </location>
</feature>
<evidence type="ECO:0000256" key="5">
    <source>
        <dbReference type="SAM" id="MobiDB-lite"/>
    </source>
</evidence>